<proteinExistence type="predicted"/>
<dbReference type="InterPro" id="IPR036736">
    <property type="entry name" value="ACP-like_sf"/>
</dbReference>
<dbReference type="PROSITE" id="PS50075">
    <property type="entry name" value="CARRIER"/>
    <property type="match status" value="1"/>
</dbReference>
<dbReference type="GO" id="GO:0044550">
    <property type="term" value="P:secondary metabolite biosynthetic process"/>
    <property type="evidence" value="ECO:0007669"/>
    <property type="project" value="TreeGrafter"/>
</dbReference>
<dbReference type="PANTHER" id="PTHR45527">
    <property type="entry name" value="NONRIBOSOMAL PEPTIDE SYNTHETASE"/>
    <property type="match status" value="1"/>
</dbReference>
<dbReference type="Gene3D" id="3.40.50.12780">
    <property type="entry name" value="N-terminal domain of ligase-like"/>
    <property type="match status" value="1"/>
</dbReference>
<dbReference type="GO" id="GO:0031177">
    <property type="term" value="F:phosphopantetheine binding"/>
    <property type="evidence" value="ECO:0007669"/>
    <property type="project" value="InterPro"/>
</dbReference>
<dbReference type="SUPFAM" id="SSF47336">
    <property type="entry name" value="ACP-like"/>
    <property type="match status" value="1"/>
</dbReference>
<dbReference type="EMBL" id="LAZR01014547">
    <property type="protein sequence ID" value="KKM17005.1"/>
    <property type="molecule type" value="Genomic_DNA"/>
</dbReference>
<dbReference type="InterPro" id="IPR025110">
    <property type="entry name" value="AMP-bd_C"/>
</dbReference>
<dbReference type="PANTHER" id="PTHR45527:SF1">
    <property type="entry name" value="FATTY ACID SYNTHASE"/>
    <property type="match status" value="1"/>
</dbReference>
<dbReference type="InterPro" id="IPR006162">
    <property type="entry name" value="Ppantetheine_attach_site"/>
</dbReference>
<evidence type="ECO:0000259" key="3">
    <source>
        <dbReference type="PROSITE" id="PS50075"/>
    </source>
</evidence>
<keyword evidence="1" id="KW-0596">Phosphopantetheine</keyword>
<comment type="caution">
    <text evidence="4">The sequence shown here is derived from an EMBL/GenBank/DDBJ whole genome shotgun (WGS) entry which is preliminary data.</text>
</comment>
<gene>
    <name evidence="4" type="ORF">LCGC14_1680130</name>
</gene>
<evidence type="ECO:0000313" key="4">
    <source>
        <dbReference type="EMBL" id="KKM17005.1"/>
    </source>
</evidence>
<dbReference type="InterPro" id="IPR001031">
    <property type="entry name" value="Thioesterase"/>
</dbReference>
<dbReference type="PROSITE" id="PS00012">
    <property type="entry name" value="PHOSPHOPANTETHEINE"/>
    <property type="match status" value="1"/>
</dbReference>
<feature type="domain" description="Carrier" evidence="3">
    <location>
        <begin position="232"/>
        <end position="307"/>
    </location>
</feature>
<keyword evidence="2" id="KW-0597">Phosphoprotein</keyword>
<dbReference type="AlphaFoldDB" id="A0A0F9KNZ6"/>
<dbReference type="FunFam" id="1.10.1200.10:FF:000005">
    <property type="entry name" value="Nonribosomal peptide synthetase 1"/>
    <property type="match status" value="1"/>
</dbReference>
<dbReference type="InterPro" id="IPR029058">
    <property type="entry name" value="AB_hydrolase_fold"/>
</dbReference>
<dbReference type="InterPro" id="IPR009081">
    <property type="entry name" value="PP-bd_ACP"/>
</dbReference>
<dbReference type="SMART" id="SM00823">
    <property type="entry name" value="PKS_PP"/>
    <property type="match status" value="1"/>
</dbReference>
<dbReference type="InterPro" id="IPR000873">
    <property type="entry name" value="AMP-dep_synth/lig_dom"/>
</dbReference>
<dbReference type="GO" id="GO:0005737">
    <property type="term" value="C:cytoplasm"/>
    <property type="evidence" value="ECO:0007669"/>
    <property type="project" value="TreeGrafter"/>
</dbReference>
<dbReference type="Pfam" id="PF00550">
    <property type="entry name" value="PP-binding"/>
    <property type="match status" value="1"/>
</dbReference>
<dbReference type="Gene3D" id="1.10.1200.10">
    <property type="entry name" value="ACP-like"/>
    <property type="match status" value="1"/>
</dbReference>
<dbReference type="SUPFAM" id="SSF53474">
    <property type="entry name" value="alpha/beta-Hydrolases"/>
    <property type="match status" value="1"/>
</dbReference>
<dbReference type="Pfam" id="PF13193">
    <property type="entry name" value="AMP-binding_C"/>
    <property type="match status" value="1"/>
</dbReference>
<protein>
    <recommendedName>
        <fullName evidence="3">Carrier domain-containing protein</fullName>
    </recommendedName>
</protein>
<dbReference type="InterPro" id="IPR042099">
    <property type="entry name" value="ANL_N_sf"/>
</dbReference>
<dbReference type="InterPro" id="IPR045851">
    <property type="entry name" value="AMP-bd_C_sf"/>
</dbReference>
<evidence type="ECO:0000256" key="1">
    <source>
        <dbReference type="ARBA" id="ARBA00022450"/>
    </source>
</evidence>
<reference evidence="4" key="1">
    <citation type="journal article" date="2015" name="Nature">
        <title>Complex archaea that bridge the gap between prokaryotes and eukaryotes.</title>
        <authorList>
            <person name="Spang A."/>
            <person name="Saw J.H."/>
            <person name="Jorgensen S.L."/>
            <person name="Zaremba-Niedzwiedzka K."/>
            <person name="Martijn J."/>
            <person name="Lind A.E."/>
            <person name="van Eijk R."/>
            <person name="Schleper C."/>
            <person name="Guy L."/>
            <person name="Ettema T.J."/>
        </authorList>
    </citation>
    <scope>NUCLEOTIDE SEQUENCE</scope>
</reference>
<dbReference type="SUPFAM" id="SSF56801">
    <property type="entry name" value="Acetyl-CoA synthetase-like"/>
    <property type="match status" value="1"/>
</dbReference>
<dbReference type="Gene3D" id="3.30.300.30">
    <property type="match status" value="1"/>
</dbReference>
<feature type="non-terminal residue" evidence="4">
    <location>
        <position position="1"/>
    </location>
</feature>
<evidence type="ECO:0000256" key="2">
    <source>
        <dbReference type="ARBA" id="ARBA00022553"/>
    </source>
</evidence>
<accession>A0A0F9KNZ6</accession>
<sequence length="584" mass="64632">QWQAYYSNNIILINAYGPTEATISATLIAVTDYTGSEIPIGQPVAGLQLHILDKYLRAVPYYVSGQLYLSGKGLARGYLNDVKKTAAAFIIEPNSGVRLYKTGDKVRCTNTQEVIFLGRLDEQVKIRGYRVELPEIERHLLALPQINACAVVVRKDNSGNEQLVAFVDVGDQERASEPLIRSLAGVLPAYMVPQNVQFVDNLPCTNNGKIDRKQLSKTAQQLSSQNDFSYSAPITPLHKLLVEQFSQLLNIEQVGINDDFFMLGGHSLLAMRLVSQLSYQMQLTVPIDMLFRHRTVNGLAEAIEQLQKSNAADLQSTTLVCLQAGEQGFQPVILVAGAGGLLMIYQALVNQLDQRIPVYGLQPDLIALEPDIINSLSLTAHHYCNALIEQGVDANIHLVGHSFGSFVIHQMAQQLVQRNKAPASLLVIDTPMPNVAVLNLQDRQIAALLIANLSEFFQLHLTDDEQQLYCTLADEQQTQWLSKHLATAGYQFSARQLQALQCVYKAQLQAKVAINDELLEVPLMVIKAHDTKEFAGQLLTDDMGWRVVNPDLAAIEITGNHLSILQYQHVGAIVKQIASKYTLC</sequence>
<dbReference type="InterPro" id="IPR020806">
    <property type="entry name" value="PKS_PP-bd"/>
</dbReference>
<dbReference type="Pfam" id="PF00975">
    <property type="entry name" value="Thioesterase"/>
    <property type="match status" value="1"/>
</dbReference>
<dbReference type="Pfam" id="PF00501">
    <property type="entry name" value="AMP-binding"/>
    <property type="match status" value="1"/>
</dbReference>
<name>A0A0F9KNZ6_9ZZZZ</name>
<organism evidence="4">
    <name type="scientific">marine sediment metagenome</name>
    <dbReference type="NCBI Taxonomy" id="412755"/>
    <lineage>
        <taxon>unclassified sequences</taxon>
        <taxon>metagenomes</taxon>
        <taxon>ecological metagenomes</taxon>
    </lineage>
</organism>
<dbReference type="Gene3D" id="3.40.50.1820">
    <property type="entry name" value="alpha/beta hydrolase"/>
    <property type="match status" value="1"/>
</dbReference>
<dbReference type="GO" id="GO:0043041">
    <property type="term" value="P:amino acid activation for nonribosomal peptide biosynthetic process"/>
    <property type="evidence" value="ECO:0007669"/>
    <property type="project" value="TreeGrafter"/>
</dbReference>